<evidence type="ECO:0000256" key="1">
    <source>
        <dbReference type="SAM" id="MobiDB-lite"/>
    </source>
</evidence>
<evidence type="ECO:0000313" key="3">
    <source>
        <dbReference type="EMBL" id="RKO93333.1"/>
    </source>
</evidence>
<evidence type="ECO:0000313" key="4">
    <source>
        <dbReference type="Proteomes" id="UP000269721"/>
    </source>
</evidence>
<dbReference type="AlphaFoldDB" id="A0A4P9WMS5"/>
<keyword evidence="4" id="KW-1185">Reference proteome</keyword>
<gene>
    <name evidence="3" type="ORF">BDK51DRAFT_28989</name>
</gene>
<protein>
    <submittedName>
        <fullName evidence="3">Uncharacterized protein</fullName>
    </submittedName>
</protein>
<dbReference type="Proteomes" id="UP000269721">
    <property type="component" value="Unassembled WGS sequence"/>
</dbReference>
<sequence>MTVISVRSSFGGLSMGIEWELGEWRKDERVVGLAAQIPGRGCARGGATSADRESLSKLLMWKRIYIRSLSCNTQWQNWRGMARMYRKPRMPVFVASEGLIFLLDAHRYSLLARFCPTGRFLRRKIRDLVRALKVQMGVIKESAKLKLGHQDSDGGRPCIKRGKGGGQGKGESTSDPSLKKRLLSVGVIEMFHTLDPDSFDWRADRDLEENNFVVDAVVVVLFVVMVVVLVVTVVVVVVVAVVVVVVVFDVEVVVVVMVVVVAWLL</sequence>
<keyword evidence="2" id="KW-0812">Transmembrane</keyword>
<feature type="transmembrane region" description="Helical" evidence="2">
    <location>
        <begin position="212"/>
        <end position="231"/>
    </location>
</feature>
<evidence type="ECO:0000256" key="2">
    <source>
        <dbReference type="SAM" id="Phobius"/>
    </source>
</evidence>
<accession>A0A4P9WMS5</accession>
<feature type="transmembrane region" description="Helical" evidence="2">
    <location>
        <begin position="237"/>
        <end position="264"/>
    </location>
</feature>
<keyword evidence="2" id="KW-1133">Transmembrane helix</keyword>
<name>A0A4P9WMS5_9FUNG</name>
<proteinExistence type="predicted"/>
<reference evidence="4" key="1">
    <citation type="journal article" date="2018" name="Nat. Microbiol.">
        <title>Leveraging single-cell genomics to expand the fungal tree of life.</title>
        <authorList>
            <person name="Ahrendt S.R."/>
            <person name="Quandt C.A."/>
            <person name="Ciobanu D."/>
            <person name="Clum A."/>
            <person name="Salamov A."/>
            <person name="Andreopoulos B."/>
            <person name="Cheng J.F."/>
            <person name="Woyke T."/>
            <person name="Pelin A."/>
            <person name="Henrissat B."/>
            <person name="Reynolds N.K."/>
            <person name="Benny G.L."/>
            <person name="Smith M.E."/>
            <person name="James T.Y."/>
            <person name="Grigoriev I.V."/>
        </authorList>
    </citation>
    <scope>NUCLEOTIDE SEQUENCE [LARGE SCALE GENOMIC DNA]</scope>
</reference>
<feature type="region of interest" description="Disordered" evidence="1">
    <location>
        <begin position="148"/>
        <end position="177"/>
    </location>
</feature>
<organism evidence="3 4">
    <name type="scientific">Blyttiomyces helicus</name>
    <dbReference type="NCBI Taxonomy" id="388810"/>
    <lineage>
        <taxon>Eukaryota</taxon>
        <taxon>Fungi</taxon>
        <taxon>Fungi incertae sedis</taxon>
        <taxon>Chytridiomycota</taxon>
        <taxon>Chytridiomycota incertae sedis</taxon>
        <taxon>Chytridiomycetes</taxon>
        <taxon>Chytridiomycetes incertae sedis</taxon>
        <taxon>Blyttiomyces</taxon>
    </lineage>
</organism>
<dbReference type="EMBL" id="KZ994281">
    <property type="protein sequence ID" value="RKO93333.1"/>
    <property type="molecule type" value="Genomic_DNA"/>
</dbReference>
<keyword evidence="2" id="KW-0472">Membrane</keyword>